<sequence length="82" mass="8790">MHQKPSFAHGGNPSVRSQGALNRLVWVVCAVLTVDLTTVHAKDAPEKPNHLACAVLMVGSSRALIEIATNLLDNKICALNMM</sequence>
<dbReference type="Proteomes" id="UP000709295">
    <property type="component" value="Unassembled WGS sequence"/>
</dbReference>
<name>A0A8J5MBW0_9STRA</name>
<evidence type="ECO:0000256" key="1">
    <source>
        <dbReference type="SAM" id="SignalP"/>
    </source>
</evidence>
<evidence type="ECO:0000313" key="3">
    <source>
        <dbReference type="Proteomes" id="UP000709295"/>
    </source>
</evidence>
<keyword evidence="3" id="KW-1185">Reference proteome</keyword>
<proteinExistence type="predicted"/>
<protein>
    <recommendedName>
        <fullName evidence="4">RxLR effector protein</fullName>
    </recommendedName>
</protein>
<comment type="caution">
    <text evidence="2">The sequence shown here is derived from an EMBL/GenBank/DDBJ whole genome shotgun (WGS) entry which is preliminary data.</text>
</comment>
<reference evidence="2" key="1">
    <citation type="submission" date="2021-01" db="EMBL/GenBank/DDBJ databases">
        <title>Phytophthora aleatoria, a newly-described species from Pinus radiata is distinct from Phytophthora cactorum isolates based on comparative genomics.</title>
        <authorList>
            <person name="Mcdougal R."/>
            <person name="Panda P."/>
            <person name="Williams N."/>
            <person name="Studholme D.J."/>
        </authorList>
    </citation>
    <scope>NUCLEOTIDE SEQUENCE</scope>
    <source>
        <strain evidence="2">NZFS 4037</strain>
    </source>
</reference>
<evidence type="ECO:0000313" key="2">
    <source>
        <dbReference type="EMBL" id="KAG6942881.1"/>
    </source>
</evidence>
<feature type="chain" id="PRO_5035250935" description="RxLR effector protein" evidence="1">
    <location>
        <begin position="42"/>
        <end position="82"/>
    </location>
</feature>
<organism evidence="2 3">
    <name type="scientific">Phytophthora aleatoria</name>
    <dbReference type="NCBI Taxonomy" id="2496075"/>
    <lineage>
        <taxon>Eukaryota</taxon>
        <taxon>Sar</taxon>
        <taxon>Stramenopiles</taxon>
        <taxon>Oomycota</taxon>
        <taxon>Peronosporomycetes</taxon>
        <taxon>Peronosporales</taxon>
        <taxon>Peronosporaceae</taxon>
        <taxon>Phytophthora</taxon>
    </lineage>
</organism>
<evidence type="ECO:0008006" key="4">
    <source>
        <dbReference type="Google" id="ProtNLM"/>
    </source>
</evidence>
<feature type="signal peptide" evidence="1">
    <location>
        <begin position="1"/>
        <end position="41"/>
    </location>
</feature>
<dbReference type="AlphaFoldDB" id="A0A8J5MBW0"/>
<keyword evidence="1" id="KW-0732">Signal</keyword>
<gene>
    <name evidence="2" type="ORF">JG688_00017874</name>
</gene>
<accession>A0A8J5MBW0</accession>
<dbReference type="EMBL" id="JAENGY010002912">
    <property type="protein sequence ID" value="KAG6942881.1"/>
    <property type="molecule type" value="Genomic_DNA"/>
</dbReference>